<comment type="catalytic activity">
    <reaction evidence="2">
        <text>Thiol-dependent hydrolysis of ester, thioester, amide, peptide and isopeptide bonds formed by the C-terminal Gly of ubiquitin (a 76-residue protein attached to proteins as an intracellular targeting signal).</text>
        <dbReference type="EC" id="3.4.19.12"/>
    </reaction>
</comment>
<comment type="similarity">
    <text evidence="1 2">Belongs to the MINDY deubiquitinase family. FAM63 subfamily.</text>
</comment>
<protein>
    <recommendedName>
        <fullName evidence="2">Ubiquitin carboxyl-terminal hydrolase</fullName>
        <ecNumber evidence="2">3.4.19.12</ecNumber>
    </recommendedName>
</protein>
<keyword evidence="5" id="KW-1185">Reference proteome</keyword>
<evidence type="ECO:0000313" key="5">
    <source>
        <dbReference type="Proteomes" id="UP000694941"/>
    </source>
</evidence>
<keyword evidence="2" id="KW-0833">Ubl conjugation pathway</keyword>
<dbReference type="PANTHER" id="PTHR18063">
    <property type="entry name" value="NF-E2 INDUCIBLE PROTEIN"/>
    <property type="match status" value="1"/>
</dbReference>
<dbReference type="InterPro" id="IPR033979">
    <property type="entry name" value="MINDY_domain"/>
</dbReference>
<feature type="region of interest" description="Disordered" evidence="3">
    <location>
        <begin position="150"/>
        <end position="178"/>
    </location>
</feature>
<keyword evidence="2" id="KW-0645">Protease</keyword>
<evidence type="ECO:0000256" key="1">
    <source>
        <dbReference type="ARBA" id="ARBA00006616"/>
    </source>
</evidence>
<dbReference type="Pfam" id="PF04424">
    <property type="entry name" value="MINDY_DUB"/>
    <property type="match status" value="1"/>
</dbReference>
<dbReference type="InterPro" id="IPR007518">
    <property type="entry name" value="MINDY"/>
</dbReference>
<organism evidence="5 6">
    <name type="scientific">Limulus polyphemus</name>
    <name type="common">Atlantic horseshoe crab</name>
    <dbReference type="NCBI Taxonomy" id="6850"/>
    <lineage>
        <taxon>Eukaryota</taxon>
        <taxon>Metazoa</taxon>
        <taxon>Ecdysozoa</taxon>
        <taxon>Arthropoda</taxon>
        <taxon>Chelicerata</taxon>
        <taxon>Merostomata</taxon>
        <taxon>Xiphosura</taxon>
        <taxon>Limulidae</taxon>
        <taxon>Limulus</taxon>
    </lineage>
</organism>
<reference evidence="6" key="1">
    <citation type="submission" date="2025-08" db="UniProtKB">
        <authorList>
            <consortium name="RefSeq"/>
        </authorList>
    </citation>
    <scope>IDENTIFICATION</scope>
    <source>
        <tissue evidence="6">Muscle</tissue>
    </source>
</reference>
<dbReference type="Proteomes" id="UP000694941">
    <property type="component" value="Unplaced"/>
</dbReference>
<dbReference type="RefSeq" id="XP_022258283.1">
    <property type="nucleotide sequence ID" value="XM_022402575.1"/>
</dbReference>
<accession>A0ABM1TQX7</accession>
<evidence type="ECO:0000256" key="3">
    <source>
        <dbReference type="SAM" id="MobiDB-lite"/>
    </source>
</evidence>
<evidence type="ECO:0000256" key="2">
    <source>
        <dbReference type="RuleBase" id="RU367139"/>
    </source>
</evidence>
<feature type="region of interest" description="Disordered" evidence="3">
    <location>
        <begin position="90"/>
        <end position="135"/>
    </location>
</feature>
<name>A0ABM1TQX7_LIMPO</name>
<evidence type="ECO:0000313" key="6">
    <source>
        <dbReference type="RefSeq" id="XP_022258283.1"/>
    </source>
</evidence>
<comment type="function">
    <text evidence="2">Hydrolase that can specifically remove 'Lys-48'-linked conjugated ubiquitin from proteins. Has exodeubiquitinase activity and has a preference for long polyubiquitin chains. May play a regulatory role at the level of protein turnover.</text>
</comment>
<feature type="compositionally biased region" description="Low complexity" evidence="3">
    <location>
        <begin position="163"/>
        <end position="174"/>
    </location>
</feature>
<keyword evidence="2" id="KW-0378">Hydrolase</keyword>
<keyword evidence="2" id="KW-0788">Thiol protease</keyword>
<feature type="domain" description="MINDY deubiquitinase" evidence="4">
    <location>
        <begin position="182"/>
        <end position="248"/>
    </location>
</feature>
<dbReference type="PANTHER" id="PTHR18063:SF6">
    <property type="entry name" value="UBIQUITIN CARBOXYL-TERMINAL HYDROLASE"/>
    <property type="match status" value="1"/>
</dbReference>
<proteinExistence type="inferred from homology"/>
<feature type="compositionally biased region" description="Polar residues" evidence="3">
    <location>
        <begin position="92"/>
        <end position="107"/>
    </location>
</feature>
<feature type="non-terminal residue" evidence="6">
    <location>
        <position position="249"/>
    </location>
</feature>
<dbReference type="GeneID" id="111089667"/>
<dbReference type="EC" id="3.4.19.12" evidence="2"/>
<sequence length="249" mass="26987">MPNADEAPVKDIEVLGASTNVGKSLEETDISKEQTMSGAAATAEKSLEELNVSDGQTKIETTSVCSYTDVHGNEISKVSCLATDNATEEQRQALQDAQESSTSISDLSETKRNLDQDMSSDSEIQKTEDGNDTSLNLTVDAKAEETEYLPDDFNGTGLEFEASSSQKSNSATSSPTKSHQSAYHIKWIDWKDKKVPVITQNENGPCPLIAIMNVLILKGKITLPSMVEIITAGQLMEYLGDCILENMPK</sequence>
<evidence type="ECO:0000259" key="4">
    <source>
        <dbReference type="Pfam" id="PF04424"/>
    </source>
</evidence>
<gene>
    <name evidence="6" type="primary">LOC111089667</name>
</gene>